<dbReference type="InterPro" id="IPR014001">
    <property type="entry name" value="Helicase_ATP-bd"/>
</dbReference>
<evidence type="ECO:0000256" key="10">
    <source>
        <dbReference type="SAM" id="MobiDB-lite"/>
    </source>
</evidence>
<keyword evidence="7" id="KW-0694">RNA-binding</keyword>
<feature type="domain" description="Helicase ATP-binding" evidence="11">
    <location>
        <begin position="123"/>
        <end position="296"/>
    </location>
</feature>
<dbReference type="GO" id="GO:0005524">
    <property type="term" value="F:ATP binding"/>
    <property type="evidence" value="ECO:0007669"/>
    <property type="project" value="UniProtKB-KW"/>
</dbReference>
<feature type="region of interest" description="Disordered" evidence="10">
    <location>
        <begin position="749"/>
        <end position="893"/>
    </location>
</feature>
<dbReference type="InterPro" id="IPR011545">
    <property type="entry name" value="DEAD/DEAH_box_helicase_dom"/>
</dbReference>
<keyword evidence="4" id="KW-0378">Hydrolase</keyword>
<evidence type="ECO:0000256" key="4">
    <source>
        <dbReference type="ARBA" id="ARBA00022801"/>
    </source>
</evidence>
<evidence type="ECO:0000256" key="8">
    <source>
        <dbReference type="ARBA" id="ARBA00047984"/>
    </source>
</evidence>
<accession>A0A453J564</accession>
<reference evidence="14" key="3">
    <citation type="journal article" date="2017" name="Nature">
        <title>Genome sequence of the progenitor of the wheat D genome Aegilops tauschii.</title>
        <authorList>
            <person name="Luo M.C."/>
            <person name="Gu Y.Q."/>
            <person name="Puiu D."/>
            <person name="Wang H."/>
            <person name="Twardziok S.O."/>
            <person name="Deal K.R."/>
            <person name="Huo N."/>
            <person name="Zhu T."/>
            <person name="Wang L."/>
            <person name="Wang Y."/>
            <person name="McGuire P.E."/>
            <person name="Liu S."/>
            <person name="Long H."/>
            <person name="Ramasamy R.K."/>
            <person name="Rodriguez J.C."/>
            <person name="Van S.L."/>
            <person name="Yuan L."/>
            <person name="Wang Z."/>
            <person name="Xia Z."/>
            <person name="Xiao L."/>
            <person name="Anderson O.D."/>
            <person name="Ouyang S."/>
            <person name="Liang Y."/>
            <person name="Zimin A.V."/>
            <person name="Pertea G."/>
            <person name="Qi P."/>
            <person name="Bennetzen J.L."/>
            <person name="Dai X."/>
            <person name="Dawson M.W."/>
            <person name="Muller H.G."/>
            <person name="Kugler K."/>
            <person name="Rivarola-Duarte L."/>
            <person name="Spannagl M."/>
            <person name="Mayer K.F.X."/>
            <person name="Lu F.H."/>
            <person name="Bevan M.W."/>
            <person name="Leroy P."/>
            <person name="Li P."/>
            <person name="You F.M."/>
            <person name="Sun Q."/>
            <person name="Liu Z."/>
            <person name="Lyons E."/>
            <person name="Wicker T."/>
            <person name="Salzberg S.L."/>
            <person name="Devos K.M."/>
            <person name="Dvorak J."/>
        </authorList>
    </citation>
    <scope>NUCLEOTIDE SEQUENCE [LARGE SCALE GENOMIC DNA]</scope>
    <source>
        <strain evidence="14">cv. AL8/78</strain>
    </source>
</reference>
<reference evidence="14" key="5">
    <citation type="journal article" date="2021" name="G3 (Bethesda)">
        <title>Aegilops tauschii genome assembly Aet v5.0 features greater sequence contiguity and improved annotation.</title>
        <authorList>
            <person name="Wang L."/>
            <person name="Zhu T."/>
            <person name="Rodriguez J.C."/>
            <person name="Deal K.R."/>
            <person name="Dubcovsky J."/>
            <person name="McGuire P.E."/>
            <person name="Lux T."/>
            <person name="Spannagl M."/>
            <person name="Mayer K.F.X."/>
            <person name="Baldrich P."/>
            <person name="Meyers B.C."/>
            <person name="Huo N."/>
            <person name="Gu Y.Q."/>
            <person name="Zhou H."/>
            <person name="Devos K.M."/>
            <person name="Bennetzen J.L."/>
            <person name="Unver T."/>
            <person name="Budak H."/>
            <person name="Gulick P.J."/>
            <person name="Galiba G."/>
            <person name="Kalapos B."/>
            <person name="Nelson D.R."/>
            <person name="Li P."/>
            <person name="You F.M."/>
            <person name="Luo M.C."/>
            <person name="Dvorak J."/>
        </authorList>
    </citation>
    <scope>NUCLEOTIDE SEQUENCE [LARGE SCALE GENOMIC DNA]</scope>
    <source>
        <strain evidence="14">cv. AL8/78</strain>
    </source>
</reference>
<dbReference type="SMART" id="SM00487">
    <property type="entry name" value="DEXDc"/>
    <property type="match status" value="1"/>
</dbReference>
<dbReference type="PROSITE" id="PS51194">
    <property type="entry name" value="HELICASE_CTER"/>
    <property type="match status" value="1"/>
</dbReference>
<evidence type="ECO:0000259" key="11">
    <source>
        <dbReference type="PROSITE" id="PS51192"/>
    </source>
</evidence>
<keyword evidence="6" id="KW-0067">ATP-binding</keyword>
<dbReference type="InterPro" id="IPR014014">
    <property type="entry name" value="RNA_helicase_DEAD_Q_motif"/>
</dbReference>
<dbReference type="InterPro" id="IPR001650">
    <property type="entry name" value="Helicase_C-like"/>
</dbReference>
<protein>
    <recommendedName>
        <fullName evidence="2">RNA helicase</fullName>
        <ecNumber evidence="2">3.6.4.13</ecNumber>
    </recommendedName>
</protein>
<dbReference type="GO" id="GO:0003724">
    <property type="term" value="F:RNA helicase activity"/>
    <property type="evidence" value="ECO:0007669"/>
    <property type="project" value="UniProtKB-EC"/>
</dbReference>
<dbReference type="CDD" id="cd18787">
    <property type="entry name" value="SF2_C_DEAD"/>
    <property type="match status" value="1"/>
</dbReference>
<keyword evidence="3" id="KW-0547">Nucleotide-binding</keyword>
<dbReference type="PROSITE" id="PS51195">
    <property type="entry name" value="Q_MOTIF"/>
    <property type="match status" value="1"/>
</dbReference>
<evidence type="ECO:0000256" key="6">
    <source>
        <dbReference type="ARBA" id="ARBA00022840"/>
    </source>
</evidence>
<dbReference type="InterPro" id="IPR027417">
    <property type="entry name" value="P-loop_NTPase"/>
</dbReference>
<dbReference type="PANTHER" id="PTHR47959">
    <property type="entry name" value="ATP-DEPENDENT RNA HELICASE RHLE-RELATED"/>
    <property type="match status" value="1"/>
</dbReference>
<feature type="compositionally biased region" description="Polar residues" evidence="10">
    <location>
        <begin position="47"/>
        <end position="56"/>
    </location>
</feature>
<proteinExistence type="inferred from homology"/>
<dbReference type="SUPFAM" id="SSF52540">
    <property type="entry name" value="P-loop containing nucleoside triphosphate hydrolases"/>
    <property type="match status" value="1"/>
</dbReference>
<dbReference type="PANTHER" id="PTHR47959:SF8">
    <property type="entry name" value="RNA HELICASE"/>
    <property type="match status" value="1"/>
</dbReference>
<evidence type="ECO:0000256" key="9">
    <source>
        <dbReference type="PROSITE-ProRule" id="PRU00552"/>
    </source>
</evidence>
<feature type="compositionally biased region" description="Basic and acidic residues" evidence="10">
    <location>
        <begin position="845"/>
        <end position="865"/>
    </location>
</feature>
<evidence type="ECO:0000256" key="1">
    <source>
        <dbReference type="ARBA" id="ARBA00010379"/>
    </source>
</evidence>
<dbReference type="STRING" id="200361.A0A453J564"/>
<keyword evidence="15" id="KW-1185">Reference proteome</keyword>
<dbReference type="InterPro" id="IPR012541">
    <property type="entry name" value="DBP10_C"/>
</dbReference>
<dbReference type="InterPro" id="IPR050079">
    <property type="entry name" value="DEAD_box_RNA_helicase"/>
</dbReference>
<dbReference type="GO" id="GO:0003723">
    <property type="term" value="F:RNA binding"/>
    <property type="evidence" value="ECO:0007669"/>
    <property type="project" value="UniProtKB-KW"/>
</dbReference>
<evidence type="ECO:0000256" key="7">
    <source>
        <dbReference type="ARBA" id="ARBA00022884"/>
    </source>
</evidence>
<dbReference type="EC" id="3.6.4.13" evidence="2"/>
<feature type="compositionally biased region" description="Gly residues" evidence="10">
    <location>
        <begin position="866"/>
        <end position="876"/>
    </location>
</feature>
<evidence type="ECO:0000259" key="13">
    <source>
        <dbReference type="PROSITE" id="PS51195"/>
    </source>
</evidence>
<reference evidence="15" key="1">
    <citation type="journal article" date="2014" name="Science">
        <title>Ancient hybridizations among the ancestral genomes of bread wheat.</title>
        <authorList>
            <consortium name="International Wheat Genome Sequencing Consortium,"/>
            <person name="Marcussen T."/>
            <person name="Sandve S.R."/>
            <person name="Heier L."/>
            <person name="Spannagl M."/>
            <person name="Pfeifer M."/>
            <person name="Jakobsen K.S."/>
            <person name="Wulff B.B."/>
            <person name="Steuernagel B."/>
            <person name="Mayer K.F."/>
            <person name="Olsen O.A."/>
        </authorList>
    </citation>
    <scope>NUCLEOTIDE SEQUENCE [LARGE SCALE GENOMIC DNA]</scope>
    <source>
        <strain evidence="15">cv. AL8/78</strain>
    </source>
</reference>
<dbReference type="Gramene" id="AET4Gv20798800.3">
    <property type="protein sequence ID" value="AET4Gv20798800.3"/>
    <property type="gene ID" value="AET4Gv20798800"/>
</dbReference>
<dbReference type="Pfam" id="PF00270">
    <property type="entry name" value="DEAD"/>
    <property type="match status" value="1"/>
</dbReference>
<dbReference type="GO" id="GO:0005829">
    <property type="term" value="C:cytosol"/>
    <property type="evidence" value="ECO:0007669"/>
    <property type="project" value="TreeGrafter"/>
</dbReference>
<evidence type="ECO:0000256" key="5">
    <source>
        <dbReference type="ARBA" id="ARBA00022806"/>
    </source>
</evidence>
<evidence type="ECO:0000259" key="12">
    <source>
        <dbReference type="PROSITE" id="PS51194"/>
    </source>
</evidence>
<feature type="domain" description="DEAD-box RNA helicase Q" evidence="13">
    <location>
        <begin position="92"/>
        <end position="120"/>
    </location>
</feature>
<reference evidence="15" key="2">
    <citation type="journal article" date="2017" name="Nat. Plants">
        <title>The Aegilops tauschii genome reveals multiple impacts of transposons.</title>
        <authorList>
            <person name="Zhao G."/>
            <person name="Zou C."/>
            <person name="Li K."/>
            <person name="Wang K."/>
            <person name="Li T."/>
            <person name="Gao L."/>
            <person name="Zhang X."/>
            <person name="Wang H."/>
            <person name="Yang Z."/>
            <person name="Liu X."/>
            <person name="Jiang W."/>
            <person name="Mao L."/>
            <person name="Kong X."/>
            <person name="Jiao Y."/>
            <person name="Jia J."/>
        </authorList>
    </citation>
    <scope>NUCLEOTIDE SEQUENCE [LARGE SCALE GENOMIC DNA]</scope>
    <source>
        <strain evidence="15">cv. AL8/78</strain>
    </source>
</reference>
<feature type="compositionally biased region" description="Basic residues" evidence="10">
    <location>
        <begin position="64"/>
        <end position="90"/>
    </location>
</feature>
<evidence type="ECO:0000313" key="14">
    <source>
        <dbReference type="EnsemblPlants" id="AET4Gv20798800.3"/>
    </source>
</evidence>
<dbReference type="AlphaFoldDB" id="A0A453J564"/>
<evidence type="ECO:0000313" key="15">
    <source>
        <dbReference type="Proteomes" id="UP000015105"/>
    </source>
</evidence>
<comment type="catalytic activity">
    <reaction evidence="8">
        <text>ATP + H2O = ADP + phosphate + H(+)</text>
        <dbReference type="Rhea" id="RHEA:13065"/>
        <dbReference type="ChEBI" id="CHEBI:15377"/>
        <dbReference type="ChEBI" id="CHEBI:15378"/>
        <dbReference type="ChEBI" id="CHEBI:30616"/>
        <dbReference type="ChEBI" id="CHEBI:43474"/>
        <dbReference type="ChEBI" id="CHEBI:456216"/>
        <dbReference type="EC" id="3.6.4.13"/>
    </reaction>
</comment>
<dbReference type="SMART" id="SM01123">
    <property type="entry name" value="DBP10CT"/>
    <property type="match status" value="1"/>
</dbReference>
<keyword evidence="5" id="KW-0347">Helicase</keyword>
<dbReference type="PROSITE" id="PS51192">
    <property type="entry name" value="HELICASE_ATP_BIND_1"/>
    <property type="match status" value="1"/>
</dbReference>
<dbReference type="Gene3D" id="3.40.50.300">
    <property type="entry name" value="P-loop containing nucleotide triphosphate hydrolases"/>
    <property type="match status" value="2"/>
</dbReference>
<feature type="region of interest" description="Disordered" evidence="10">
    <location>
        <begin position="1"/>
        <end position="95"/>
    </location>
</feature>
<dbReference type="Pfam" id="PF08147">
    <property type="entry name" value="DBP10CT"/>
    <property type="match status" value="1"/>
</dbReference>
<reference evidence="14" key="4">
    <citation type="submission" date="2019-03" db="UniProtKB">
        <authorList>
            <consortium name="EnsemblPlants"/>
        </authorList>
    </citation>
    <scope>IDENTIFICATION</scope>
</reference>
<evidence type="ECO:0000256" key="3">
    <source>
        <dbReference type="ARBA" id="ARBA00022741"/>
    </source>
</evidence>
<dbReference type="Proteomes" id="UP000015105">
    <property type="component" value="Chromosome 4D"/>
</dbReference>
<evidence type="ECO:0000256" key="2">
    <source>
        <dbReference type="ARBA" id="ARBA00012552"/>
    </source>
</evidence>
<sequence>ARSTKSPAPYLLRSPHAISPPRLRPKALNPNHPPSPLRRLPPMAPSGKSSPSTDGAASTADRKPWRRPQMKSKAAGKKKAAQAAHNKKPKSGGFESMGLCEEVYRGVRHKGYRVPTPIQRKAMPLILAGLDVAAMARTGSGKTAAFLVPMLQRLRHRDPGAGIRALILSPTRDLATQTLKFTHQLGKFSDLKTGLIVGGGSMESQFEVLADNPDIIIATPGRFEHILSMVDDLSLRSVEYVVFDEADSLFSLGFAEQLHKILHKLSDTRQTLLFSATMPKALAEFAKAGLRDPQVIRLDLDKKISPDLKLAFFTLRQEEKLAALLYLVRERISSEEQTMIFVSTKYHVEFLNILFREEGLEASLSYGAMDQEARTIHISRFRARKTMLLIVTDVAARGLDIPLLDNVVNWDFPAKPKLFIHRVGRVARQGRTGTAFTFVTSEDMPFLLDLHLFLSKPLRPAPTEEELLKDMDGMNLKINQSLADGETIYGRFPQTVLDLCSDGVKEVISGCTDLIALEKPCANAFRLYLKTRAMPSKESVRRAKDLPREGLHPIFRDVLRPDEISAIAFSERLKSFRPKQTILEAEGEAARSRSSKGSNQWLDVMKKKREVHEGIINLVHKQSGDLATKEEDTENISNWEKKEVCGKKRKSQSFRDEDHYISSVPQNQHSEAGLSVKGNEGFVQDRLDAAVLDLVDDETSGMQAQKTRYHWMKNKFVKLNNGDRVTSTGKIKTESSAKIKASKDIYRKWQQKSHRAIGSGGKDGAEGGTSTPAGYQRGNRRYPAAGRGRSSIPNADVPSEIRNPQQMRKGRQEKAMQNLRRNDKSAKDGKSPGKFQKNRRPNGSGRDDKFQDSRSQKSRRPDGKGKGGGKGNAKGFGKGKGKGKGNPKGRGTR</sequence>
<feature type="compositionally biased region" description="Basic residues" evidence="10">
    <location>
        <begin position="877"/>
        <end position="893"/>
    </location>
</feature>
<dbReference type="Pfam" id="PF00271">
    <property type="entry name" value="Helicase_C"/>
    <property type="match status" value="1"/>
</dbReference>
<dbReference type="GO" id="GO:0005634">
    <property type="term" value="C:nucleus"/>
    <property type="evidence" value="ECO:0007669"/>
    <property type="project" value="InterPro"/>
</dbReference>
<feature type="short sequence motif" description="Q motif" evidence="9">
    <location>
        <begin position="92"/>
        <end position="120"/>
    </location>
</feature>
<organism evidence="14 15">
    <name type="scientific">Aegilops tauschii subsp. strangulata</name>
    <name type="common">Goatgrass</name>
    <dbReference type="NCBI Taxonomy" id="200361"/>
    <lineage>
        <taxon>Eukaryota</taxon>
        <taxon>Viridiplantae</taxon>
        <taxon>Streptophyta</taxon>
        <taxon>Embryophyta</taxon>
        <taxon>Tracheophyta</taxon>
        <taxon>Spermatophyta</taxon>
        <taxon>Magnoliopsida</taxon>
        <taxon>Liliopsida</taxon>
        <taxon>Poales</taxon>
        <taxon>Poaceae</taxon>
        <taxon>BOP clade</taxon>
        <taxon>Pooideae</taxon>
        <taxon>Triticodae</taxon>
        <taxon>Triticeae</taxon>
        <taxon>Triticinae</taxon>
        <taxon>Aegilops</taxon>
    </lineage>
</organism>
<comment type="similarity">
    <text evidence="1">Belongs to the DEAD box helicase family. DDX54/DBP10 subfamily.</text>
</comment>
<feature type="compositionally biased region" description="Basic and acidic residues" evidence="10">
    <location>
        <begin position="810"/>
        <end position="831"/>
    </location>
</feature>
<dbReference type="GO" id="GO:0016887">
    <property type="term" value="F:ATP hydrolysis activity"/>
    <property type="evidence" value="ECO:0007669"/>
    <property type="project" value="RHEA"/>
</dbReference>
<feature type="domain" description="Helicase C-terminal" evidence="12">
    <location>
        <begin position="320"/>
        <end position="469"/>
    </location>
</feature>
<dbReference type="SMART" id="SM00490">
    <property type="entry name" value="HELICc"/>
    <property type="match status" value="1"/>
</dbReference>
<name>A0A453J564_AEGTS</name>
<dbReference type="EnsemblPlants" id="AET4Gv20798800.3">
    <property type="protein sequence ID" value="AET4Gv20798800.3"/>
    <property type="gene ID" value="AET4Gv20798800"/>
</dbReference>